<protein>
    <submittedName>
        <fullName evidence="1">Uncharacterized protein</fullName>
    </submittedName>
</protein>
<comment type="caution">
    <text evidence="1">The sequence shown here is derived from an EMBL/GenBank/DDBJ whole genome shotgun (WGS) entry which is preliminary data.</text>
</comment>
<reference evidence="1 2" key="1">
    <citation type="journal article" date="2020" name="Biotechnol. Biofuels">
        <title>New insights from the biogas microbiome by comprehensive genome-resolved metagenomics of nearly 1600 species originating from multiple anaerobic digesters.</title>
        <authorList>
            <person name="Campanaro S."/>
            <person name="Treu L."/>
            <person name="Rodriguez-R L.M."/>
            <person name="Kovalovszki A."/>
            <person name="Ziels R.M."/>
            <person name="Maus I."/>
            <person name="Zhu X."/>
            <person name="Kougias P.G."/>
            <person name="Basile A."/>
            <person name="Luo G."/>
            <person name="Schluter A."/>
            <person name="Konstantinidis K.T."/>
            <person name="Angelidaki I."/>
        </authorList>
    </citation>
    <scope>NUCLEOTIDE SEQUENCE [LARGE SCALE GENOMIC DNA]</scope>
    <source>
        <strain evidence="1">AS27yjCOA_65</strain>
    </source>
</reference>
<sequence>MIINSNGVIGGTLVAIYTSSYNHGRNGSRYALTLTPVKQSTKPTRRFQQQLQQERKLGVKWSIRNTHRVNN</sequence>
<evidence type="ECO:0000313" key="1">
    <source>
        <dbReference type="EMBL" id="NMC63039.1"/>
    </source>
</evidence>
<dbReference type="EMBL" id="JAAZON010000338">
    <property type="protein sequence ID" value="NMC63039.1"/>
    <property type="molecule type" value="Genomic_DNA"/>
</dbReference>
<dbReference type="Proteomes" id="UP000524246">
    <property type="component" value="Unassembled WGS sequence"/>
</dbReference>
<evidence type="ECO:0000313" key="2">
    <source>
        <dbReference type="Proteomes" id="UP000524246"/>
    </source>
</evidence>
<dbReference type="AlphaFoldDB" id="A0A7X9FSJ4"/>
<gene>
    <name evidence="1" type="ORF">GYA55_07710</name>
</gene>
<organism evidence="1 2">
    <name type="scientific">SAR324 cluster bacterium</name>
    <dbReference type="NCBI Taxonomy" id="2024889"/>
    <lineage>
        <taxon>Bacteria</taxon>
        <taxon>Deltaproteobacteria</taxon>
        <taxon>SAR324 cluster</taxon>
    </lineage>
</organism>
<proteinExistence type="predicted"/>
<accession>A0A7X9FSJ4</accession>
<name>A0A7X9FSJ4_9DELT</name>